<sequence length="101" mass="10635">MVKCPVHGDRSASCSVNTEKQLFKCHSCGAAGSAWDLIMQMEGIDFDGARAFSAALGLPVGDAGGGDGELPAGRFGGRRKVPERKGNRPRGGAYKPSWRRG</sequence>
<reference evidence="6 7" key="1">
    <citation type="submission" date="2019-02" db="EMBL/GenBank/DDBJ databases">
        <title>Kribbella capetownensis sp. nov. and Kribbella speibonae sp. nov., isolated from soil.</title>
        <authorList>
            <person name="Curtis S.M."/>
            <person name="Norton I."/>
            <person name="Everest G.J."/>
            <person name="Meyers P.R."/>
        </authorList>
    </citation>
    <scope>NUCLEOTIDE SEQUENCE [LARGE SCALE GENOMIC DNA]</scope>
    <source>
        <strain evidence="6 7">DSM 27082</strain>
    </source>
</reference>
<dbReference type="SUPFAM" id="SSF57783">
    <property type="entry name" value="Zinc beta-ribbon"/>
    <property type="match status" value="1"/>
</dbReference>
<dbReference type="PANTHER" id="PTHR30313:SF2">
    <property type="entry name" value="DNA PRIMASE"/>
    <property type="match status" value="1"/>
</dbReference>
<dbReference type="Gene3D" id="3.90.580.10">
    <property type="entry name" value="Zinc finger, CHC2-type domain"/>
    <property type="match status" value="1"/>
</dbReference>
<keyword evidence="1" id="KW-0479">Metal-binding</keyword>
<evidence type="ECO:0000313" key="7">
    <source>
        <dbReference type="Proteomes" id="UP000292695"/>
    </source>
</evidence>
<dbReference type="EMBL" id="SJKA01000022">
    <property type="protein sequence ID" value="TCC20016.1"/>
    <property type="molecule type" value="Genomic_DNA"/>
</dbReference>
<dbReference type="PANTHER" id="PTHR30313">
    <property type="entry name" value="DNA PRIMASE"/>
    <property type="match status" value="1"/>
</dbReference>
<dbReference type="GO" id="GO:0008270">
    <property type="term" value="F:zinc ion binding"/>
    <property type="evidence" value="ECO:0007669"/>
    <property type="project" value="UniProtKB-KW"/>
</dbReference>
<feature type="domain" description="Zinc finger CHC2-type" evidence="5">
    <location>
        <begin position="4"/>
        <end position="55"/>
    </location>
</feature>
<dbReference type="InterPro" id="IPR050219">
    <property type="entry name" value="DnaG_primase"/>
</dbReference>
<dbReference type="AlphaFoldDB" id="A0A4R0I2B3"/>
<evidence type="ECO:0000313" key="6">
    <source>
        <dbReference type="EMBL" id="TCC20016.1"/>
    </source>
</evidence>
<comment type="caution">
    <text evidence="6">The sequence shown here is derived from an EMBL/GenBank/DDBJ whole genome shotgun (WGS) entry which is preliminary data.</text>
</comment>
<dbReference type="GO" id="GO:0003899">
    <property type="term" value="F:DNA-directed RNA polymerase activity"/>
    <property type="evidence" value="ECO:0007669"/>
    <property type="project" value="InterPro"/>
</dbReference>
<accession>A0A4R0I2B3</accession>
<dbReference type="OrthoDB" id="9803773at2"/>
<dbReference type="GO" id="GO:0006269">
    <property type="term" value="P:DNA replication, synthesis of primer"/>
    <property type="evidence" value="ECO:0007669"/>
    <property type="project" value="TreeGrafter"/>
</dbReference>
<name>A0A4R0I2B3_9ACTN</name>
<dbReference type="InterPro" id="IPR002694">
    <property type="entry name" value="Znf_CHC2"/>
</dbReference>
<keyword evidence="7" id="KW-1185">Reference proteome</keyword>
<protein>
    <recommendedName>
        <fullName evidence="5">Zinc finger CHC2-type domain-containing protein</fullName>
    </recommendedName>
</protein>
<dbReference type="Proteomes" id="UP000292695">
    <property type="component" value="Unassembled WGS sequence"/>
</dbReference>
<evidence type="ECO:0000256" key="4">
    <source>
        <dbReference type="SAM" id="MobiDB-lite"/>
    </source>
</evidence>
<keyword evidence="2" id="KW-0863">Zinc-finger</keyword>
<feature type="region of interest" description="Disordered" evidence="4">
    <location>
        <begin position="62"/>
        <end position="101"/>
    </location>
</feature>
<organism evidence="6 7">
    <name type="scientific">Kribbella sindirgiensis</name>
    <dbReference type="NCBI Taxonomy" id="1124744"/>
    <lineage>
        <taxon>Bacteria</taxon>
        <taxon>Bacillati</taxon>
        <taxon>Actinomycetota</taxon>
        <taxon>Actinomycetes</taxon>
        <taxon>Propionibacteriales</taxon>
        <taxon>Kribbellaceae</taxon>
        <taxon>Kribbella</taxon>
    </lineage>
</organism>
<keyword evidence="3" id="KW-0862">Zinc</keyword>
<dbReference type="InterPro" id="IPR036977">
    <property type="entry name" value="DNA_primase_Znf_CHC2"/>
</dbReference>
<dbReference type="GO" id="GO:0005737">
    <property type="term" value="C:cytoplasm"/>
    <property type="evidence" value="ECO:0007669"/>
    <property type="project" value="TreeGrafter"/>
</dbReference>
<dbReference type="Pfam" id="PF01807">
    <property type="entry name" value="Zn_ribbon_DnaG"/>
    <property type="match status" value="1"/>
</dbReference>
<evidence type="ECO:0000256" key="2">
    <source>
        <dbReference type="ARBA" id="ARBA00022771"/>
    </source>
</evidence>
<gene>
    <name evidence="6" type="ORF">E0H50_37790</name>
</gene>
<evidence type="ECO:0000256" key="3">
    <source>
        <dbReference type="ARBA" id="ARBA00022833"/>
    </source>
</evidence>
<evidence type="ECO:0000256" key="1">
    <source>
        <dbReference type="ARBA" id="ARBA00022723"/>
    </source>
</evidence>
<proteinExistence type="predicted"/>
<dbReference type="GO" id="GO:0003677">
    <property type="term" value="F:DNA binding"/>
    <property type="evidence" value="ECO:0007669"/>
    <property type="project" value="InterPro"/>
</dbReference>
<dbReference type="SMART" id="SM00400">
    <property type="entry name" value="ZnF_CHCC"/>
    <property type="match status" value="1"/>
</dbReference>
<evidence type="ECO:0000259" key="5">
    <source>
        <dbReference type="SMART" id="SM00400"/>
    </source>
</evidence>